<evidence type="ECO:0000313" key="12">
    <source>
        <dbReference type="Proteomes" id="UP000001064"/>
    </source>
</evidence>
<dbReference type="CDD" id="cd05803">
    <property type="entry name" value="PGM_like4"/>
    <property type="match status" value="1"/>
</dbReference>
<dbReference type="InterPro" id="IPR005846">
    <property type="entry name" value="A-D-PHexomutase_a/b/a-III"/>
</dbReference>
<dbReference type="NCBIfam" id="TIGR03990">
    <property type="entry name" value="Arch_GlmM"/>
    <property type="match status" value="1"/>
</dbReference>
<evidence type="ECO:0000256" key="2">
    <source>
        <dbReference type="ARBA" id="ARBA00010231"/>
    </source>
</evidence>
<dbReference type="FunFam" id="3.40.120.10:FF:000001">
    <property type="entry name" value="Phosphoglucosamine mutase"/>
    <property type="match status" value="1"/>
</dbReference>
<evidence type="ECO:0000256" key="1">
    <source>
        <dbReference type="ARBA" id="ARBA00001946"/>
    </source>
</evidence>
<dbReference type="SUPFAM" id="SSF53738">
    <property type="entry name" value="Phosphoglucomutase, first 3 domains"/>
    <property type="match status" value="3"/>
</dbReference>
<dbReference type="GO" id="GO:0046872">
    <property type="term" value="F:metal ion binding"/>
    <property type="evidence" value="ECO:0007669"/>
    <property type="project" value="UniProtKB-KW"/>
</dbReference>
<feature type="domain" description="Alpha-D-phosphohexomutase alpha/beta/alpha" evidence="9">
    <location>
        <begin position="163"/>
        <end position="262"/>
    </location>
</feature>
<organism evidence="11 12">
    <name type="scientific">Dictyostelium purpureum</name>
    <name type="common">Slime mold</name>
    <dbReference type="NCBI Taxonomy" id="5786"/>
    <lineage>
        <taxon>Eukaryota</taxon>
        <taxon>Amoebozoa</taxon>
        <taxon>Evosea</taxon>
        <taxon>Eumycetozoa</taxon>
        <taxon>Dictyostelia</taxon>
        <taxon>Dictyosteliales</taxon>
        <taxon>Dictyosteliaceae</taxon>
        <taxon>Dictyostelium</taxon>
    </lineage>
</organism>
<evidence type="ECO:0000256" key="4">
    <source>
        <dbReference type="ARBA" id="ARBA00022723"/>
    </source>
</evidence>
<dbReference type="Proteomes" id="UP000001064">
    <property type="component" value="Unassembled WGS sequence"/>
</dbReference>
<dbReference type="InterPro" id="IPR005841">
    <property type="entry name" value="Alpha-D-phosphohexomutase_SF"/>
</dbReference>
<dbReference type="KEGG" id="dpp:DICPUDRAFT_150876"/>
<dbReference type="PANTHER" id="PTHR42946:SF1">
    <property type="entry name" value="PHOSPHOGLUCOMUTASE (ALPHA-D-GLUCOSE-1,6-BISPHOSPHATE-DEPENDENT)"/>
    <property type="match status" value="1"/>
</dbReference>
<dbReference type="EMBL" id="GL871021">
    <property type="protein sequence ID" value="EGC36628.1"/>
    <property type="molecule type" value="Genomic_DNA"/>
</dbReference>
<dbReference type="SUPFAM" id="SSF55957">
    <property type="entry name" value="Phosphoglucomutase, C-terminal domain"/>
    <property type="match status" value="1"/>
</dbReference>
<name>F0ZHH0_DICPU</name>
<dbReference type="OrthoDB" id="14210at2759"/>
<evidence type="ECO:0000256" key="6">
    <source>
        <dbReference type="ARBA" id="ARBA00023235"/>
    </source>
</evidence>
<dbReference type="eggNOG" id="KOG1220">
    <property type="taxonomic scope" value="Eukaryota"/>
</dbReference>
<keyword evidence="5" id="KW-0460">Magnesium</keyword>
<dbReference type="OMA" id="SHNAMPD"/>
<dbReference type="AlphaFoldDB" id="F0ZHH0"/>
<evidence type="ECO:0000259" key="8">
    <source>
        <dbReference type="Pfam" id="PF02878"/>
    </source>
</evidence>
<evidence type="ECO:0000256" key="3">
    <source>
        <dbReference type="ARBA" id="ARBA00022553"/>
    </source>
</evidence>
<dbReference type="InterPro" id="IPR005844">
    <property type="entry name" value="A-D-PHexomutase_a/b/a-I"/>
</dbReference>
<dbReference type="PRINTS" id="PR00509">
    <property type="entry name" value="PGMPMM"/>
</dbReference>
<dbReference type="InterPro" id="IPR050060">
    <property type="entry name" value="Phosphoglucosamine_mutase"/>
</dbReference>
<dbReference type="VEuPathDB" id="AmoebaDB:DICPUDRAFT_150876"/>
<dbReference type="RefSeq" id="XP_003286866.1">
    <property type="nucleotide sequence ID" value="XM_003286818.1"/>
</dbReference>
<dbReference type="Pfam" id="PF02879">
    <property type="entry name" value="PGM_PMM_II"/>
    <property type="match status" value="1"/>
</dbReference>
<dbReference type="Gene3D" id="3.40.120.10">
    <property type="entry name" value="Alpha-D-Glucose-1,6-Bisphosphate, subunit A, domain 3"/>
    <property type="match status" value="3"/>
</dbReference>
<evidence type="ECO:0000256" key="5">
    <source>
        <dbReference type="ARBA" id="ARBA00022842"/>
    </source>
</evidence>
<reference evidence="12" key="1">
    <citation type="journal article" date="2011" name="Genome Biol.">
        <title>Comparative genomics of the social amoebae Dictyostelium discoideum and Dictyostelium purpureum.</title>
        <authorList>
            <consortium name="US DOE Joint Genome Institute (JGI-PGF)"/>
            <person name="Sucgang R."/>
            <person name="Kuo A."/>
            <person name="Tian X."/>
            <person name="Salerno W."/>
            <person name="Parikh A."/>
            <person name="Feasley C.L."/>
            <person name="Dalin E."/>
            <person name="Tu H."/>
            <person name="Huang E."/>
            <person name="Barry K."/>
            <person name="Lindquist E."/>
            <person name="Shapiro H."/>
            <person name="Bruce D."/>
            <person name="Schmutz J."/>
            <person name="Salamov A."/>
            <person name="Fey P."/>
            <person name="Gaudet P."/>
            <person name="Anjard C."/>
            <person name="Babu M.M."/>
            <person name="Basu S."/>
            <person name="Bushmanova Y."/>
            <person name="van der Wel H."/>
            <person name="Katoh-Kurasawa M."/>
            <person name="Dinh C."/>
            <person name="Coutinho P.M."/>
            <person name="Saito T."/>
            <person name="Elias M."/>
            <person name="Schaap P."/>
            <person name="Kay R.R."/>
            <person name="Henrissat B."/>
            <person name="Eichinger L."/>
            <person name="Rivero F."/>
            <person name="Putnam N.H."/>
            <person name="West C.M."/>
            <person name="Loomis W.F."/>
            <person name="Chisholm R.L."/>
            <person name="Shaulsky G."/>
            <person name="Strassmann J.E."/>
            <person name="Queller D.C."/>
            <person name="Kuspa A."/>
            <person name="Grigoriev I.V."/>
        </authorList>
    </citation>
    <scope>NUCLEOTIDE SEQUENCE [LARGE SCALE GENOMIC DNA]</scope>
    <source>
        <strain evidence="12">QSDP1</strain>
    </source>
</reference>
<keyword evidence="12" id="KW-1185">Reference proteome</keyword>
<evidence type="ECO:0008006" key="13">
    <source>
        <dbReference type="Google" id="ProtNLM"/>
    </source>
</evidence>
<evidence type="ECO:0000259" key="9">
    <source>
        <dbReference type="Pfam" id="PF02879"/>
    </source>
</evidence>
<feature type="domain" description="Alpha-D-phosphohexomutase alpha/beta/alpha" evidence="10">
    <location>
        <begin position="271"/>
        <end position="373"/>
    </location>
</feature>
<dbReference type="Pfam" id="PF00408">
    <property type="entry name" value="PGM_PMM_IV"/>
    <property type="match status" value="1"/>
</dbReference>
<dbReference type="GO" id="GO:0006048">
    <property type="term" value="P:UDP-N-acetylglucosamine biosynthetic process"/>
    <property type="evidence" value="ECO:0000318"/>
    <property type="project" value="GO_Central"/>
</dbReference>
<dbReference type="STRING" id="5786.F0ZHH0"/>
<gene>
    <name evidence="11" type="ORF">DICPUDRAFT_150876</name>
</gene>
<keyword evidence="6" id="KW-0413">Isomerase</keyword>
<dbReference type="GO" id="GO:0005975">
    <property type="term" value="P:carbohydrate metabolic process"/>
    <property type="evidence" value="ECO:0007669"/>
    <property type="project" value="InterPro"/>
</dbReference>
<dbReference type="InterPro" id="IPR005845">
    <property type="entry name" value="A-D-PHexomutase_a/b/a-II"/>
</dbReference>
<keyword evidence="3" id="KW-0597">Phosphoprotein</keyword>
<dbReference type="Pfam" id="PF02878">
    <property type="entry name" value="PGM_PMM_I"/>
    <property type="match status" value="1"/>
</dbReference>
<proteinExistence type="inferred from homology"/>
<dbReference type="InParanoid" id="F0ZHH0"/>
<evidence type="ECO:0000259" key="10">
    <source>
        <dbReference type="Pfam" id="PF02880"/>
    </source>
</evidence>
<dbReference type="InterPro" id="IPR036900">
    <property type="entry name" value="A-D-PHexomutase_C_sf"/>
</dbReference>
<protein>
    <recommendedName>
        <fullName evidence="13">Phosphoglucosamine mutase</fullName>
    </recommendedName>
</protein>
<dbReference type="InterPro" id="IPR016055">
    <property type="entry name" value="A-D-PHexomutase_a/b/a-I/II/III"/>
</dbReference>
<dbReference type="FunCoup" id="F0ZHH0">
    <property type="interactions" value="88"/>
</dbReference>
<dbReference type="GO" id="GO:0004615">
    <property type="term" value="F:phosphomannomutase activity"/>
    <property type="evidence" value="ECO:0000318"/>
    <property type="project" value="GO_Central"/>
</dbReference>
<dbReference type="InterPro" id="IPR024086">
    <property type="entry name" value="GlmM_arc-type"/>
</dbReference>
<accession>F0ZHH0</accession>
<dbReference type="FunFam" id="3.40.120.10:FF:000020">
    <property type="entry name" value="Phosphoglucosamine mutase"/>
    <property type="match status" value="1"/>
</dbReference>
<evidence type="ECO:0000313" key="11">
    <source>
        <dbReference type="EMBL" id="EGC36628.1"/>
    </source>
</evidence>
<keyword evidence="4" id="KW-0479">Metal-binding</keyword>
<dbReference type="InterPro" id="IPR005843">
    <property type="entry name" value="A-D-PHexomutase_C"/>
</dbReference>
<sequence>MSMIRSISGVRGVIGQSWTPTLVSNHIIGFTQLLESEKYYNQKQKKIVVGRDSRVSGPWIEMIVNGSLISMGYQVIHIDIAATPTVQYMVEKTKSSGGIVITSSHNPVEWNGLKFVGPDGLFIAPVECEVLFSLADNPSSFKFPNYDKLGSVVCNTTANKEHIEAIFKLPFISVDKIKEKKFKVCLDSVNGAGGPIMSYLLTELGCEVIGINLEPTGLFAHTPEPVPANLGQLCELVKTHKADFGIAVDPDVDRCVFIDDKGVPLGEEYTLAMAVELLLGDCGRRGNVCKNLSSSRAIDDICKKYDSQVICAPVGEIQVAKKMQQVNAVIGGEGNGGVMLPDIHIGRDAPVAATLALQLLANRNAASISEFKRTTLPTYEIVKLKAGIEGLDPDAILAEYTKQYENKEGVVINQEDGLKIDSADWWVHLRKSNTEHIIRVISEAKNTKEATDIATKFINEIESKRK</sequence>
<dbReference type="PANTHER" id="PTHR42946">
    <property type="entry name" value="PHOSPHOHEXOSE MUTASE"/>
    <property type="match status" value="1"/>
</dbReference>
<evidence type="ECO:0000259" key="7">
    <source>
        <dbReference type="Pfam" id="PF00408"/>
    </source>
</evidence>
<dbReference type="Pfam" id="PF02880">
    <property type="entry name" value="PGM_PMM_III"/>
    <property type="match status" value="1"/>
</dbReference>
<dbReference type="Gene3D" id="3.30.310.50">
    <property type="entry name" value="Alpha-D-phosphohexomutase, C-terminal domain"/>
    <property type="match status" value="1"/>
</dbReference>
<comment type="cofactor">
    <cofactor evidence="1">
        <name>Mg(2+)</name>
        <dbReference type="ChEBI" id="CHEBI:18420"/>
    </cofactor>
</comment>
<comment type="similarity">
    <text evidence="2">Belongs to the phosphohexose mutase family.</text>
</comment>
<dbReference type="GO" id="GO:0005829">
    <property type="term" value="C:cytosol"/>
    <property type="evidence" value="ECO:0000318"/>
    <property type="project" value="GO_Central"/>
</dbReference>
<dbReference type="GeneID" id="10500268"/>
<feature type="domain" description="Alpha-D-phosphohexomutase alpha/beta/alpha" evidence="8">
    <location>
        <begin position="8"/>
        <end position="125"/>
    </location>
</feature>
<feature type="domain" description="Alpha-D-phosphohexomutase C-terminal" evidence="7">
    <location>
        <begin position="406"/>
        <end position="458"/>
    </location>
</feature>
<dbReference type="GO" id="GO:0008966">
    <property type="term" value="F:phosphoglucosamine mutase activity"/>
    <property type="evidence" value="ECO:0000318"/>
    <property type="project" value="GO_Central"/>
</dbReference>